<dbReference type="Pfam" id="PF22818">
    <property type="entry name" value="ApeI-like"/>
    <property type="match status" value="1"/>
</dbReference>
<dbReference type="Gene3D" id="3.40.50.12780">
    <property type="entry name" value="N-terminal domain of ligase-like"/>
    <property type="match status" value="1"/>
</dbReference>
<dbReference type="EMBL" id="CADIJO010000005">
    <property type="protein sequence ID" value="CAB3685439.1"/>
    <property type="molecule type" value="Genomic_DNA"/>
</dbReference>
<dbReference type="InterPro" id="IPR020845">
    <property type="entry name" value="AMP-binding_CS"/>
</dbReference>
<accession>A0A6S7ADT9</accession>
<evidence type="ECO:0000259" key="2">
    <source>
        <dbReference type="Pfam" id="PF22818"/>
    </source>
</evidence>
<dbReference type="Proteomes" id="UP000494111">
    <property type="component" value="Unassembled WGS sequence"/>
</dbReference>
<dbReference type="Gene3D" id="3.10.129.10">
    <property type="entry name" value="Hotdog Thioesterase"/>
    <property type="match status" value="1"/>
</dbReference>
<dbReference type="SUPFAM" id="SSF56801">
    <property type="entry name" value="Acetyl-CoA synthetase-like"/>
    <property type="match status" value="1"/>
</dbReference>
<dbReference type="AlphaFoldDB" id="A0A6S7ADT9"/>
<dbReference type="Pfam" id="PF00501">
    <property type="entry name" value="AMP-binding"/>
    <property type="match status" value="1"/>
</dbReference>
<sequence length="562" mass="60688">MAWIPLTHLLLRADNAPVADDPPLPRAAFAAQCLTVAGALQARAIGRAALWFDDAAELATALYACWRAGITAVLPGDARPATCALLDASVDAWLTDTDLPPTTRPAWRLHTLQDAPALPPAALDPAQALVLCTSGSSGTPKHILKSWGQLAREVDALQRQWPEAIGPVLGSVSAQHMYGLPFRVLWPLCAGRLIDRRQRHYPEDLQQASLSHAAFTWIASPALLRRLGDRLDWAQLRGRLGRIYSSGGALPADVSDAIEQQLGLRPTEIYGSSETGAVAWRSGAAPWQPLPGVAISLDAQGALRVASPWVEAADEQTADGADLTAGGFHLLGRLDRIVKIEEKRIALPMIEQSLARHPFVAEARVGRPTDALRLTALVALSAAGLHALRNQGRRAVVDALRLHLAANVDSLAIPRSWRLLRQLPWNAQGKMPQADFDVAAGERPLHPMADSQPADSADERRYRVEIPCDLAYFSGHFPTAPVVPGVAQITWALSLTQRDLQPGLRFAGMEALKFQRLLRPGDVAELALRWDAGKQKLYFAYTLDGAPCSSGRVLHGSCHDAA</sequence>
<evidence type="ECO:0000313" key="3">
    <source>
        <dbReference type="EMBL" id="CAB3685439.1"/>
    </source>
</evidence>
<dbReference type="InterPro" id="IPR029069">
    <property type="entry name" value="HotDog_dom_sf"/>
</dbReference>
<dbReference type="InterPro" id="IPR000873">
    <property type="entry name" value="AMP-dep_synth/lig_dom"/>
</dbReference>
<dbReference type="InterPro" id="IPR045851">
    <property type="entry name" value="AMP-bd_C_sf"/>
</dbReference>
<dbReference type="InterPro" id="IPR050237">
    <property type="entry name" value="ATP-dep_AMP-bd_enzyme"/>
</dbReference>
<dbReference type="SUPFAM" id="SSF54637">
    <property type="entry name" value="Thioesterase/thiol ester dehydrase-isomerase"/>
    <property type="match status" value="1"/>
</dbReference>
<feature type="domain" description="AMP-dependent synthetase/ligase" evidence="1">
    <location>
        <begin position="29"/>
        <end position="290"/>
    </location>
</feature>
<dbReference type="PROSITE" id="PS00455">
    <property type="entry name" value="AMP_BINDING"/>
    <property type="match status" value="1"/>
</dbReference>
<dbReference type="PANTHER" id="PTHR43767">
    <property type="entry name" value="LONG-CHAIN-FATTY-ACID--COA LIGASE"/>
    <property type="match status" value="1"/>
</dbReference>
<evidence type="ECO:0000313" key="4">
    <source>
        <dbReference type="Proteomes" id="UP000494111"/>
    </source>
</evidence>
<dbReference type="Gene3D" id="3.30.300.30">
    <property type="match status" value="1"/>
</dbReference>
<dbReference type="InterPro" id="IPR042099">
    <property type="entry name" value="ANL_N_sf"/>
</dbReference>
<dbReference type="PANTHER" id="PTHR43767:SF1">
    <property type="entry name" value="NONRIBOSOMAL PEPTIDE SYNTHASE PES1 (EUROFUNG)-RELATED"/>
    <property type="match status" value="1"/>
</dbReference>
<gene>
    <name evidence="3" type="ORF">LMG3458_01840</name>
</gene>
<feature type="domain" description="ApeI dehydratase-like" evidence="2">
    <location>
        <begin position="457"/>
        <end position="552"/>
    </location>
</feature>
<reference evidence="3 4" key="1">
    <citation type="submission" date="2020-04" db="EMBL/GenBank/DDBJ databases">
        <authorList>
            <person name="De Canck E."/>
        </authorList>
    </citation>
    <scope>NUCLEOTIDE SEQUENCE [LARGE SCALE GENOMIC DNA]</scope>
    <source>
        <strain evidence="3 4">LMG 3458</strain>
    </source>
</reference>
<dbReference type="InterPro" id="IPR054545">
    <property type="entry name" value="ApeI-like"/>
</dbReference>
<protein>
    <recommendedName>
        <fullName evidence="5">AMP-dependent synthetase/ligase domain-containing protein</fullName>
    </recommendedName>
</protein>
<evidence type="ECO:0008006" key="5">
    <source>
        <dbReference type="Google" id="ProtNLM"/>
    </source>
</evidence>
<evidence type="ECO:0000259" key="1">
    <source>
        <dbReference type="Pfam" id="PF00501"/>
    </source>
</evidence>
<organism evidence="3 4">
    <name type="scientific">Achromobacter deleyi</name>
    <dbReference type="NCBI Taxonomy" id="1353891"/>
    <lineage>
        <taxon>Bacteria</taxon>
        <taxon>Pseudomonadati</taxon>
        <taxon>Pseudomonadota</taxon>
        <taxon>Betaproteobacteria</taxon>
        <taxon>Burkholderiales</taxon>
        <taxon>Alcaligenaceae</taxon>
        <taxon>Achromobacter</taxon>
    </lineage>
</organism>
<name>A0A6S7ADT9_9BURK</name>
<dbReference type="GO" id="GO:0016878">
    <property type="term" value="F:acid-thiol ligase activity"/>
    <property type="evidence" value="ECO:0007669"/>
    <property type="project" value="UniProtKB-ARBA"/>
</dbReference>
<proteinExistence type="predicted"/>
<dbReference type="RefSeq" id="WP_175192518.1">
    <property type="nucleotide sequence ID" value="NZ_CADIJO010000005.1"/>
</dbReference>